<proteinExistence type="predicted"/>
<evidence type="ECO:0000256" key="1">
    <source>
        <dbReference type="SAM" id="MobiDB-lite"/>
    </source>
</evidence>
<sequence length="186" mass="22357">MQDKSLYDNKQIRNPSQQNNYIQNDYSMSISTYQSKLVVKQCQLLQFIQRQEHLKNQLYQIRKTRQFSQQQERKTYITKPRAFSIHNKDQIYNNSQPNLINDDSNNETDHCQYQKGEQQSNNFSIFCDNSLKKQKFLPPMHPINQDPFLQTFGKQIDIVTKNRFPKEVFLGNVSKMKKQFQQNFYL</sequence>
<accession>A0A8S1PCP3</accession>
<dbReference type="OMA" id="NETDHCQ"/>
<name>A0A8S1PCP3_PARPR</name>
<evidence type="ECO:0000313" key="3">
    <source>
        <dbReference type="Proteomes" id="UP000688137"/>
    </source>
</evidence>
<dbReference type="EMBL" id="CAJJDM010000115">
    <property type="protein sequence ID" value="CAD8100541.1"/>
    <property type="molecule type" value="Genomic_DNA"/>
</dbReference>
<feature type="region of interest" description="Disordered" evidence="1">
    <location>
        <begin position="1"/>
        <end position="20"/>
    </location>
</feature>
<organism evidence="2 3">
    <name type="scientific">Paramecium primaurelia</name>
    <dbReference type="NCBI Taxonomy" id="5886"/>
    <lineage>
        <taxon>Eukaryota</taxon>
        <taxon>Sar</taxon>
        <taxon>Alveolata</taxon>
        <taxon>Ciliophora</taxon>
        <taxon>Intramacronucleata</taxon>
        <taxon>Oligohymenophorea</taxon>
        <taxon>Peniculida</taxon>
        <taxon>Parameciidae</taxon>
        <taxon>Paramecium</taxon>
    </lineage>
</organism>
<dbReference type="Proteomes" id="UP000688137">
    <property type="component" value="Unassembled WGS sequence"/>
</dbReference>
<gene>
    <name evidence="2" type="ORF">PPRIM_AZ9-3.1.T1120167</name>
</gene>
<feature type="compositionally biased region" description="Basic and acidic residues" evidence="1">
    <location>
        <begin position="1"/>
        <end position="11"/>
    </location>
</feature>
<dbReference type="AlphaFoldDB" id="A0A8S1PCP3"/>
<evidence type="ECO:0000313" key="2">
    <source>
        <dbReference type="EMBL" id="CAD8100541.1"/>
    </source>
</evidence>
<protein>
    <submittedName>
        <fullName evidence="2">Uncharacterized protein</fullName>
    </submittedName>
</protein>
<comment type="caution">
    <text evidence="2">The sequence shown here is derived from an EMBL/GenBank/DDBJ whole genome shotgun (WGS) entry which is preliminary data.</text>
</comment>
<reference evidence="2" key="1">
    <citation type="submission" date="2021-01" db="EMBL/GenBank/DDBJ databases">
        <authorList>
            <consortium name="Genoscope - CEA"/>
            <person name="William W."/>
        </authorList>
    </citation>
    <scope>NUCLEOTIDE SEQUENCE</scope>
</reference>
<keyword evidence="3" id="KW-1185">Reference proteome</keyword>